<protein>
    <submittedName>
        <fullName evidence="9">Uncharacterized protein</fullName>
    </submittedName>
</protein>
<dbReference type="GO" id="GO:0046873">
    <property type="term" value="F:metal ion transmembrane transporter activity"/>
    <property type="evidence" value="ECO:0007669"/>
    <property type="project" value="InterPro"/>
</dbReference>
<evidence type="ECO:0000256" key="7">
    <source>
        <dbReference type="PROSITE-ProRule" id="PRU00023"/>
    </source>
</evidence>
<dbReference type="EMBL" id="VCAU01000104">
    <property type="protein sequence ID" value="KAF9885096.1"/>
    <property type="molecule type" value="Genomic_DNA"/>
</dbReference>
<dbReference type="Pfam" id="PF01544">
    <property type="entry name" value="CorA"/>
    <property type="match status" value="1"/>
</dbReference>
<dbReference type="Proteomes" id="UP001194746">
    <property type="component" value="Unassembled WGS sequence"/>
</dbReference>
<evidence type="ECO:0000313" key="10">
    <source>
        <dbReference type="Proteomes" id="UP001194746"/>
    </source>
</evidence>
<keyword evidence="2 8" id="KW-0812">Transmembrane</keyword>
<evidence type="ECO:0000256" key="3">
    <source>
        <dbReference type="ARBA" id="ARBA00022737"/>
    </source>
</evidence>
<dbReference type="PANTHER" id="PTHR24141">
    <property type="entry name" value="2-5A-DEPENDENT RIBONUCLEASE"/>
    <property type="match status" value="1"/>
</dbReference>
<evidence type="ECO:0000313" key="9">
    <source>
        <dbReference type="EMBL" id="KAF9885096.1"/>
    </source>
</evidence>
<keyword evidence="5 7" id="KW-0040">ANK repeat</keyword>
<dbReference type="Gene3D" id="1.25.40.20">
    <property type="entry name" value="Ankyrin repeat-containing domain"/>
    <property type="match status" value="4"/>
</dbReference>
<feature type="transmembrane region" description="Helical" evidence="8">
    <location>
        <begin position="716"/>
        <end position="735"/>
    </location>
</feature>
<name>A0AAD4CEM9_ASPNN</name>
<comment type="subcellular location">
    <subcellularLocation>
        <location evidence="1">Membrane</location>
        <topology evidence="1">Multi-pass membrane protein</topology>
    </subcellularLocation>
</comment>
<dbReference type="Gene3D" id="1.20.58.340">
    <property type="entry name" value="Magnesium transport protein CorA, transmembrane region"/>
    <property type="match status" value="1"/>
</dbReference>
<sequence length="747" mass="85470">MKDDSEVLRFLPLDDDRITQLMQAAQEGNIRKAKPFLYGVSPDITDHSGRTAFSWLASYNLNKAPSNEIRQADRFAKFLLDRDASPNLGDHHGETPLHWATKEENYLMVELLLQHDVLPDIQDHRGRTPLSRAAERGHNTILNLLLSAQADLDSKDRRGRTPLSWAAENRHFRTVSILLEHGASGEIHDQEGQIPLWWFLNSWSQRAAATQMETTLDSNGVLQQWLALLGPTNGEEPLTKARRTFLSWACERGDIEIVRLLLRTNWANPNSIDRYRKTPLIYALEWNHYDIAELLISGDDSIDPAKRDIVSLRLMIQEGRSRALKPFLERYKQSLAQEDEISSIPLMRIALQKGDRATVSVLLEHKASIRELENGNWFGPCSAIGNSTDLAIINTTQAGYGYIPLMNMAIREGDRAAVAVLLDHREKLMSLGEHENDFWHHGTIRQSSAVHITALGNGVKRAEWLLDETLDQETQGLRRTSEETHLMTFTLSIQMNLQMASTPQSGYESDDDSKVRTIQWAVLEAPPKTVHYFSNLPYGWIPENDLEFVQLFMQTWREDWLTFCQDARRCLSQLRSHQLTARGRDDLLIDAVAENMLQWTHIQGILADQMSQIRTFVAQYQGFSETRRFSEQIHETIHAFDRDISTQIDKLEQTVRDLLQIEFAWVSINEAHRSTSVATSMKRLSWITFVFLPLTFASSLFGMNVDILAKNPSWRWYPLVGGTLLLLAFSVWIFSKFTNVCGTMYSL</sequence>
<dbReference type="PANTHER" id="PTHR24141:SF1">
    <property type="entry name" value="2-5A-DEPENDENT RIBONUCLEASE"/>
    <property type="match status" value="1"/>
</dbReference>
<keyword evidence="10" id="KW-1185">Reference proteome</keyword>
<reference evidence="9" key="1">
    <citation type="journal article" date="2019" name="Beilstein J. Org. Chem.">
        <title>Nanangenines: drimane sesquiterpenoids as the dominant metabolite cohort of a novel Australian fungus, Aspergillus nanangensis.</title>
        <authorList>
            <person name="Lacey H.J."/>
            <person name="Gilchrist C.L.M."/>
            <person name="Crombie A."/>
            <person name="Kalaitzis J.A."/>
            <person name="Vuong D."/>
            <person name="Rutledge P.J."/>
            <person name="Turner P."/>
            <person name="Pitt J.I."/>
            <person name="Lacey E."/>
            <person name="Chooi Y.H."/>
            <person name="Piggott A.M."/>
        </authorList>
    </citation>
    <scope>NUCLEOTIDE SEQUENCE</scope>
    <source>
        <strain evidence="9">MST-FP2251</strain>
    </source>
</reference>
<dbReference type="SMART" id="SM00248">
    <property type="entry name" value="ANK"/>
    <property type="match status" value="9"/>
</dbReference>
<dbReference type="GO" id="GO:0016020">
    <property type="term" value="C:membrane"/>
    <property type="evidence" value="ECO:0007669"/>
    <property type="project" value="UniProtKB-SubCell"/>
</dbReference>
<evidence type="ECO:0000256" key="6">
    <source>
        <dbReference type="ARBA" id="ARBA00023136"/>
    </source>
</evidence>
<evidence type="ECO:0000256" key="4">
    <source>
        <dbReference type="ARBA" id="ARBA00022989"/>
    </source>
</evidence>
<feature type="repeat" description="ANK" evidence="7">
    <location>
        <begin position="158"/>
        <end position="190"/>
    </location>
</feature>
<dbReference type="InterPro" id="IPR002523">
    <property type="entry name" value="MgTranspt_CorA/ZnTranspt_ZntB"/>
</dbReference>
<dbReference type="AlphaFoldDB" id="A0AAD4CEM9"/>
<keyword evidence="6 8" id="KW-0472">Membrane</keyword>
<evidence type="ECO:0000256" key="8">
    <source>
        <dbReference type="SAM" id="Phobius"/>
    </source>
</evidence>
<comment type="caution">
    <text evidence="9">The sequence shown here is derived from an EMBL/GenBank/DDBJ whole genome shotgun (WGS) entry which is preliminary data.</text>
</comment>
<evidence type="ECO:0000256" key="2">
    <source>
        <dbReference type="ARBA" id="ARBA00022692"/>
    </source>
</evidence>
<dbReference type="InterPro" id="IPR002110">
    <property type="entry name" value="Ankyrin_rpt"/>
</dbReference>
<feature type="transmembrane region" description="Helical" evidence="8">
    <location>
        <begin position="684"/>
        <end position="704"/>
    </location>
</feature>
<dbReference type="PROSITE" id="PS50088">
    <property type="entry name" value="ANK_REPEAT"/>
    <property type="match status" value="3"/>
</dbReference>
<dbReference type="SUPFAM" id="SSF48403">
    <property type="entry name" value="Ankyrin repeat"/>
    <property type="match status" value="2"/>
</dbReference>
<dbReference type="GO" id="GO:0004540">
    <property type="term" value="F:RNA nuclease activity"/>
    <property type="evidence" value="ECO:0007669"/>
    <property type="project" value="TreeGrafter"/>
</dbReference>
<dbReference type="PROSITE" id="PS50297">
    <property type="entry name" value="ANK_REP_REGION"/>
    <property type="match status" value="3"/>
</dbReference>
<evidence type="ECO:0000256" key="5">
    <source>
        <dbReference type="ARBA" id="ARBA00023043"/>
    </source>
</evidence>
<dbReference type="InterPro" id="IPR045863">
    <property type="entry name" value="CorA_TM1_TM2"/>
</dbReference>
<gene>
    <name evidence="9" type="ORF">FE257_000736</name>
</gene>
<feature type="repeat" description="ANK" evidence="7">
    <location>
        <begin position="125"/>
        <end position="157"/>
    </location>
</feature>
<dbReference type="Pfam" id="PF12796">
    <property type="entry name" value="Ank_2"/>
    <property type="match status" value="2"/>
</dbReference>
<dbReference type="SUPFAM" id="SSF144083">
    <property type="entry name" value="Magnesium transport protein CorA, transmembrane region"/>
    <property type="match status" value="1"/>
</dbReference>
<dbReference type="GO" id="GO:0003723">
    <property type="term" value="F:RNA binding"/>
    <property type="evidence" value="ECO:0007669"/>
    <property type="project" value="TreeGrafter"/>
</dbReference>
<dbReference type="InterPro" id="IPR036770">
    <property type="entry name" value="Ankyrin_rpt-contain_sf"/>
</dbReference>
<dbReference type="GO" id="GO:0006396">
    <property type="term" value="P:RNA processing"/>
    <property type="evidence" value="ECO:0007669"/>
    <property type="project" value="TreeGrafter"/>
</dbReference>
<reference evidence="9" key="2">
    <citation type="submission" date="2020-02" db="EMBL/GenBank/DDBJ databases">
        <authorList>
            <person name="Gilchrist C.L.M."/>
            <person name="Chooi Y.-H."/>
        </authorList>
    </citation>
    <scope>NUCLEOTIDE SEQUENCE</scope>
    <source>
        <strain evidence="9">MST-FP2251</strain>
    </source>
</reference>
<feature type="repeat" description="ANK" evidence="7">
    <location>
        <begin position="92"/>
        <end position="124"/>
    </location>
</feature>
<keyword evidence="3" id="KW-0677">Repeat</keyword>
<accession>A0AAD4CEM9</accession>
<organism evidence="9 10">
    <name type="scientific">Aspergillus nanangensis</name>
    <dbReference type="NCBI Taxonomy" id="2582783"/>
    <lineage>
        <taxon>Eukaryota</taxon>
        <taxon>Fungi</taxon>
        <taxon>Dikarya</taxon>
        <taxon>Ascomycota</taxon>
        <taxon>Pezizomycotina</taxon>
        <taxon>Eurotiomycetes</taxon>
        <taxon>Eurotiomycetidae</taxon>
        <taxon>Eurotiales</taxon>
        <taxon>Aspergillaceae</taxon>
        <taxon>Aspergillus</taxon>
        <taxon>Aspergillus subgen. Circumdati</taxon>
    </lineage>
</organism>
<proteinExistence type="predicted"/>
<dbReference type="Pfam" id="PF13606">
    <property type="entry name" value="Ank_3"/>
    <property type="match status" value="1"/>
</dbReference>
<evidence type="ECO:0000256" key="1">
    <source>
        <dbReference type="ARBA" id="ARBA00004141"/>
    </source>
</evidence>
<keyword evidence="4 8" id="KW-1133">Transmembrane helix</keyword>